<dbReference type="InterPro" id="IPR002582">
    <property type="entry name" value="ACPS"/>
</dbReference>
<reference evidence="13 14" key="1">
    <citation type="submission" date="2024-09" db="EMBL/GenBank/DDBJ databases">
        <authorList>
            <person name="Sun Q."/>
            <person name="Mori K."/>
        </authorList>
    </citation>
    <scope>NUCLEOTIDE SEQUENCE [LARGE SCALE GENOMIC DNA]</scope>
    <source>
        <strain evidence="13 14">NCAIM B.02610</strain>
    </source>
</reference>
<evidence type="ECO:0000259" key="12">
    <source>
        <dbReference type="Pfam" id="PF01648"/>
    </source>
</evidence>
<evidence type="ECO:0000313" key="14">
    <source>
        <dbReference type="Proteomes" id="UP001589838"/>
    </source>
</evidence>
<protein>
    <recommendedName>
        <fullName evidence="11">Holo-[acyl-carrier-protein] synthase</fullName>
        <shortName evidence="11">Holo-ACP synthase</shortName>
        <ecNumber evidence="11">2.7.8.7</ecNumber>
    </recommendedName>
    <alternativeName>
        <fullName evidence="11">4'-phosphopantetheinyl transferase AcpS</fullName>
    </alternativeName>
</protein>
<name>A0ABV6KH24_9BACI</name>
<evidence type="ECO:0000256" key="1">
    <source>
        <dbReference type="ARBA" id="ARBA00001946"/>
    </source>
</evidence>
<comment type="function">
    <text evidence="11">Transfers the 4'-phosphopantetheine moiety from coenzyme A to a Ser of acyl-carrier-protein.</text>
</comment>
<keyword evidence="9 11" id="KW-0443">Lipid metabolism</keyword>
<evidence type="ECO:0000256" key="9">
    <source>
        <dbReference type="ARBA" id="ARBA00023098"/>
    </source>
</evidence>
<organism evidence="13 14">
    <name type="scientific">Halalkalibacter kiskunsagensis</name>
    <dbReference type="NCBI Taxonomy" id="1548599"/>
    <lineage>
        <taxon>Bacteria</taxon>
        <taxon>Bacillati</taxon>
        <taxon>Bacillota</taxon>
        <taxon>Bacilli</taxon>
        <taxon>Bacillales</taxon>
        <taxon>Bacillaceae</taxon>
        <taxon>Halalkalibacter</taxon>
    </lineage>
</organism>
<dbReference type="Proteomes" id="UP001589838">
    <property type="component" value="Unassembled WGS sequence"/>
</dbReference>
<dbReference type="EC" id="2.7.8.7" evidence="11"/>
<evidence type="ECO:0000256" key="5">
    <source>
        <dbReference type="ARBA" id="ARBA00022679"/>
    </source>
</evidence>
<dbReference type="Pfam" id="PF01648">
    <property type="entry name" value="ACPS"/>
    <property type="match status" value="1"/>
</dbReference>
<feature type="binding site" evidence="11">
    <location>
        <position position="8"/>
    </location>
    <ligand>
        <name>Mg(2+)</name>
        <dbReference type="ChEBI" id="CHEBI:18420"/>
    </ligand>
</feature>
<evidence type="ECO:0000256" key="6">
    <source>
        <dbReference type="ARBA" id="ARBA00022723"/>
    </source>
</evidence>
<keyword evidence="10 11" id="KW-0275">Fatty acid biosynthesis</keyword>
<evidence type="ECO:0000256" key="8">
    <source>
        <dbReference type="ARBA" id="ARBA00022842"/>
    </source>
</evidence>
<dbReference type="SUPFAM" id="SSF56214">
    <property type="entry name" value="4'-phosphopantetheinyl transferase"/>
    <property type="match status" value="1"/>
</dbReference>
<comment type="cofactor">
    <cofactor evidence="1 11">
        <name>Mg(2+)</name>
        <dbReference type="ChEBI" id="CHEBI:18420"/>
    </cofactor>
</comment>
<dbReference type="InterPro" id="IPR008278">
    <property type="entry name" value="4-PPantetheinyl_Trfase_dom"/>
</dbReference>
<evidence type="ECO:0000256" key="2">
    <source>
        <dbReference type="ARBA" id="ARBA00010990"/>
    </source>
</evidence>
<evidence type="ECO:0000256" key="11">
    <source>
        <dbReference type="HAMAP-Rule" id="MF_00101"/>
    </source>
</evidence>
<comment type="similarity">
    <text evidence="11">Belongs to the P-Pant transferase superfamily. AcpS family.</text>
</comment>
<keyword evidence="3 11" id="KW-0963">Cytoplasm</keyword>
<dbReference type="InterPro" id="IPR050559">
    <property type="entry name" value="P-Pant_transferase_sf"/>
</dbReference>
<dbReference type="GO" id="GO:0008897">
    <property type="term" value="F:holo-[acyl-carrier-protein] synthase activity"/>
    <property type="evidence" value="ECO:0007669"/>
    <property type="project" value="UniProtKB-EC"/>
</dbReference>
<dbReference type="PANTHER" id="PTHR12215:SF10">
    <property type="entry name" value="L-AMINOADIPATE-SEMIALDEHYDE DEHYDROGENASE-PHOSPHOPANTETHEINYL TRANSFERASE"/>
    <property type="match status" value="1"/>
</dbReference>
<dbReference type="EMBL" id="JBHLUX010000073">
    <property type="protein sequence ID" value="MFC0472355.1"/>
    <property type="molecule type" value="Genomic_DNA"/>
</dbReference>
<keyword evidence="4 11" id="KW-0444">Lipid biosynthesis</keyword>
<dbReference type="InterPro" id="IPR004568">
    <property type="entry name" value="Ppantetheine-prot_Trfase_dom"/>
</dbReference>
<dbReference type="NCBIfam" id="TIGR00516">
    <property type="entry name" value="acpS"/>
    <property type="match status" value="1"/>
</dbReference>
<evidence type="ECO:0000313" key="13">
    <source>
        <dbReference type="EMBL" id="MFC0472355.1"/>
    </source>
</evidence>
<dbReference type="NCBIfam" id="TIGR00556">
    <property type="entry name" value="pantethn_trn"/>
    <property type="match status" value="1"/>
</dbReference>
<keyword evidence="8 11" id="KW-0460">Magnesium</keyword>
<dbReference type="HAMAP" id="MF_00101">
    <property type="entry name" value="AcpS"/>
    <property type="match status" value="1"/>
</dbReference>
<evidence type="ECO:0000256" key="7">
    <source>
        <dbReference type="ARBA" id="ARBA00022832"/>
    </source>
</evidence>
<feature type="binding site" evidence="11">
    <location>
        <position position="58"/>
    </location>
    <ligand>
        <name>Mg(2+)</name>
        <dbReference type="ChEBI" id="CHEBI:18420"/>
    </ligand>
</feature>
<proteinExistence type="inferred from homology"/>
<comment type="subcellular location">
    <subcellularLocation>
        <location evidence="11">Cytoplasm</location>
    </subcellularLocation>
</comment>
<keyword evidence="14" id="KW-1185">Reference proteome</keyword>
<dbReference type="RefSeq" id="WP_335963889.1">
    <property type="nucleotide sequence ID" value="NZ_JAXBLX010000067.1"/>
</dbReference>
<feature type="domain" description="4'-phosphopantetheinyl transferase" evidence="12">
    <location>
        <begin position="4"/>
        <end position="111"/>
    </location>
</feature>
<dbReference type="PANTHER" id="PTHR12215">
    <property type="entry name" value="PHOSPHOPANTETHEINE TRANSFERASE"/>
    <property type="match status" value="1"/>
</dbReference>
<gene>
    <name evidence="11 13" type="primary">acpS</name>
    <name evidence="13" type="ORF">ACFFHM_18125</name>
</gene>
<comment type="caution">
    <text evidence="13">The sequence shown here is derived from an EMBL/GenBank/DDBJ whole genome shotgun (WGS) entry which is preliminary data.</text>
</comment>
<accession>A0ABV6KH24</accession>
<sequence length="120" mass="13502">MIKGIGIDIVELERIEKVMERQPRFVERILTSAEEKEYGVFSHKRKVEFLAGRFAAKEAFVKAIGTGISASFSWRDIEVQKEPNGRPTLVVEGLRETVHLSISHSKTYAIAEVIIESSPS</sequence>
<keyword evidence="6 11" id="KW-0479">Metal-binding</keyword>
<evidence type="ECO:0000256" key="10">
    <source>
        <dbReference type="ARBA" id="ARBA00023160"/>
    </source>
</evidence>
<evidence type="ECO:0000256" key="3">
    <source>
        <dbReference type="ARBA" id="ARBA00022490"/>
    </source>
</evidence>
<comment type="catalytic activity">
    <reaction evidence="11">
        <text>apo-[ACP] + CoA = holo-[ACP] + adenosine 3',5'-bisphosphate + H(+)</text>
        <dbReference type="Rhea" id="RHEA:12068"/>
        <dbReference type="Rhea" id="RHEA-COMP:9685"/>
        <dbReference type="Rhea" id="RHEA-COMP:9690"/>
        <dbReference type="ChEBI" id="CHEBI:15378"/>
        <dbReference type="ChEBI" id="CHEBI:29999"/>
        <dbReference type="ChEBI" id="CHEBI:57287"/>
        <dbReference type="ChEBI" id="CHEBI:58343"/>
        <dbReference type="ChEBI" id="CHEBI:64479"/>
        <dbReference type="EC" id="2.7.8.7"/>
    </reaction>
</comment>
<dbReference type="Gene3D" id="3.90.470.20">
    <property type="entry name" value="4'-phosphopantetheinyl transferase domain"/>
    <property type="match status" value="1"/>
</dbReference>
<dbReference type="InterPro" id="IPR037143">
    <property type="entry name" value="4-PPantetheinyl_Trfase_dom_sf"/>
</dbReference>
<evidence type="ECO:0000256" key="4">
    <source>
        <dbReference type="ARBA" id="ARBA00022516"/>
    </source>
</evidence>
<keyword evidence="7 11" id="KW-0276">Fatty acid metabolism</keyword>
<comment type="similarity">
    <text evidence="2">Belongs to the P-Pant transferase superfamily. Gsp/Sfp/HetI/AcpT family.</text>
</comment>
<keyword evidence="5 11" id="KW-0808">Transferase</keyword>